<keyword evidence="13" id="KW-1185">Reference proteome</keyword>
<evidence type="ECO:0000256" key="5">
    <source>
        <dbReference type="ARBA" id="ARBA00022723"/>
    </source>
</evidence>
<evidence type="ECO:0000256" key="4">
    <source>
        <dbReference type="ARBA" id="ARBA00022670"/>
    </source>
</evidence>
<dbReference type="Proteomes" id="UP000821853">
    <property type="component" value="Unassembled WGS sequence"/>
</dbReference>
<organism evidence="12 13">
    <name type="scientific">Haemaphysalis longicornis</name>
    <name type="common">Bush tick</name>
    <dbReference type="NCBI Taxonomy" id="44386"/>
    <lineage>
        <taxon>Eukaryota</taxon>
        <taxon>Metazoa</taxon>
        <taxon>Ecdysozoa</taxon>
        <taxon>Arthropoda</taxon>
        <taxon>Chelicerata</taxon>
        <taxon>Arachnida</taxon>
        <taxon>Acari</taxon>
        <taxon>Parasitiformes</taxon>
        <taxon>Ixodida</taxon>
        <taxon>Ixodoidea</taxon>
        <taxon>Ixodidae</taxon>
        <taxon>Haemaphysalinae</taxon>
        <taxon>Haemaphysalis</taxon>
    </lineage>
</organism>
<dbReference type="EMBL" id="JABSTR010000008">
    <property type="protein sequence ID" value="KAH9376299.1"/>
    <property type="molecule type" value="Genomic_DNA"/>
</dbReference>
<dbReference type="GO" id="GO:0043171">
    <property type="term" value="P:peptide catabolic process"/>
    <property type="evidence" value="ECO:0007669"/>
    <property type="project" value="TreeGrafter"/>
</dbReference>
<comment type="subcellular location">
    <subcellularLocation>
        <location evidence="1">Secreted</location>
    </subcellularLocation>
</comment>
<keyword evidence="5" id="KW-0479">Metal-binding</keyword>
<evidence type="ECO:0000256" key="11">
    <source>
        <dbReference type="ARBA" id="ARBA00023180"/>
    </source>
</evidence>
<keyword evidence="11" id="KW-0325">Glycoprotein</keyword>
<evidence type="ECO:0000256" key="2">
    <source>
        <dbReference type="ARBA" id="ARBA00010918"/>
    </source>
</evidence>
<keyword evidence="9" id="KW-0482">Metalloprotease</keyword>
<evidence type="ECO:0000256" key="3">
    <source>
        <dbReference type="ARBA" id="ARBA00022525"/>
    </source>
</evidence>
<evidence type="ECO:0000256" key="8">
    <source>
        <dbReference type="ARBA" id="ARBA00022833"/>
    </source>
</evidence>
<evidence type="ECO:0000256" key="1">
    <source>
        <dbReference type="ARBA" id="ARBA00004613"/>
    </source>
</evidence>
<dbReference type="PANTHER" id="PTHR12053:SF3">
    <property type="entry name" value="CARBOXYPEPTIDASE Q"/>
    <property type="match status" value="1"/>
</dbReference>
<keyword evidence="8" id="KW-0862">Zinc</keyword>
<dbReference type="OMA" id="IFHHTDG"/>
<keyword evidence="10" id="KW-0865">Zymogen</keyword>
<reference evidence="12 13" key="1">
    <citation type="journal article" date="2020" name="Cell">
        <title>Large-Scale Comparative Analyses of Tick Genomes Elucidate Their Genetic Diversity and Vector Capacities.</title>
        <authorList>
            <consortium name="Tick Genome and Microbiome Consortium (TIGMIC)"/>
            <person name="Jia N."/>
            <person name="Wang J."/>
            <person name="Shi W."/>
            <person name="Du L."/>
            <person name="Sun Y."/>
            <person name="Zhan W."/>
            <person name="Jiang J.F."/>
            <person name="Wang Q."/>
            <person name="Zhang B."/>
            <person name="Ji P."/>
            <person name="Bell-Sakyi L."/>
            <person name="Cui X.M."/>
            <person name="Yuan T.T."/>
            <person name="Jiang B.G."/>
            <person name="Yang W.F."/>
            <person name="Lam T.T."/>
            <person name="Chang Q.C."/>
            <person name="Ding S.J."/>
            <person name="Wang X.J."/>
            <person name="Zhu J.G."/>
            <person name="Ruan X.D."/>
            <person name="Zhao L."/>
            <person name="Wei J.T."/>
            <person name="Ye R.Z."/>
            <person name="Que T.C."/>
            <person name="Du C.H."/>
            <person name="Zhou Y.H."/>
            <person name="Cheng J.X."/>
            <person name="Dai P.F."/>
            <person name="Guo W.B."/>
            <person name="Han X.H."/>
            <person name="Huang E.J."/>
            <person name="Li L.F."/>
            <person name="Wei W."/>
            <person name="Gao Y.C."/>
            <person name="Liu J.Z."/>
            <person name="Shao H.Z."/>
            <person name="Wang X."/>
            <person name="Wang C.C."/>
            <person name="Yang T.C."/>
            <person name="Huo Q.B."/>
            <person name="Li W."/>
            <person name="Chen H.Y."/>
            <person name="Chen S.E."/>
            <person name="Zhou L.G."/>
            <person name="Ni X.B."/>
            <person name="Tian J.H."/>
            <person name="Sheng Y."/>
            <person name="Liu T."/>
            <person name="Pan Y.S."/>
            <person name="Xia L.Y."/>
            <person name="Li J."/>
            <person name="Zhao F."/>
            <person name="Cao W.C."/>
        </authorList>
    </citation>
    <scope>NUCLEOTIDE SEQUENCE [LARGE SCALE GENOMIC DNA]</scope>
    <source>
        <strain evidence="12">HaeL-2018</strain>
    </source>
</reference>
<comment type="caution">
    <text evidence="12">The sequence shown here is derived from an EMBL/GenBank/DDBJ whole genome shotgun (WGS) entry which is preliminary data.</text>
</comment>
<keyword evidence="6" id="KW-0732">Signal</keyword>
<dbReference type="GO" id="GO:0046872">
    <property type="term" value="F:metal ion binding"/>
    <property type="evidence" value="ECO:0007669"/>
    <property type="project" value="UniProtKB-KW"/>
</dbReference>
<dbReference type="AlphaFoldDB" id="A0A9J6GLU5"/>
<accession>A0A9J6GLU5</accession>
<evidence type="ECO:0000256" key="10">
    <source>
        <dbReference type="ARBA" id="ARBA00023145"/>
    </source>
</evidence>
<keyword evidence="4" id="KW-0645">Protease</keyword>
<keyword evidence="7" id="KW-0378">Hydrolase</keyword>
<dbReference type="GO" id="GO:0070573">
    <property type="term" value="F:metallodipeptidase activity"/>
    <property type="evidence" value="ECO:0007669"/>
    <property type="project" value="InterPro"/>
</dbReference>
<keyword evidence="3" id="KW-0964">Secreted</keyword>
<proteinExistence type="inferred from homology"/>
<comment type="similarity">
    <text evidence="2">Belongs to the peptidase M28 family.</text>
</comment>
<name>A0A9J6GLU5_HAELO</name>
<dbReference type="VEuPathDB" id="VectorBase:HLOH_050685"/>
<dbReference type="GO" id="GO:0005615">
    <property type="term" value="C:extracellular space"/>
    <property type="evidence" value="ECO:0007669"/>
    <property type="project" value="TreeGrafter"/>
</dbReference>
<evidence type="ECO:0000313" key="13">
    <source>
        <dbReference type="Proteomes" id="UP000821853"/>
    </source>
</evidence>
<dbReference type="OrthoDB" id="7986622at2759"/>
<gene>
    <name evidence="12" type="ORF">HPB48_021947</name>
</gene>
<protein>
    <submittedName>
        <fullName evidence="12">Uncharacterized protein</fullName>
    </submittedName>
</protein>
<dbReference type="Gene3D" id="3.40.630.10">
    <property type="entry name" value="Zn peptidases"/>
    <property type="match status" value="1"/>
</dbReference>
<dbReference type="SUPFAM" id="SSF53187">
    <property type="entry name" value="Zn-dependent exopeptidases"/>
    <property type="match status" value="1"/>
</dbReference>
<evidence type="ECO:0000256" key="9">
    <source>
        <dbReference type="ARBA" id="ARBA00023049"/>
    </source>
</evidence>
<evidence type="ECO:0000256" key="7">
    <source>
        <dbReference type="ARBA" id="ARBA00022801"/>
    </source>
</evidence>
<dbReference type="GO" id="GO:0006508">
    <property type="term" value="P:proteolysis"/>
    <property type="evidence" value="ECO:0007669"/>
    <property type="project" value="UniProtKB-KW"/>
</dbReference>
<sequence>MAAEVVRLFAPINATRLILGASVPDLKPWVKQGVPAASLNTANEKYFIFHHTDGDTMTVLDRRELDLCTALYAGAAFVFADLSERLPR</sequence>
<evidence type="ECO:0000256" key="6">
    <source>
        <dbReference type="ARBA" id="ARBA00022729"/>
    </source>
</evidence>
<dbReference type="InterPro" id="IPR039866">
    <property type="entry name" value="CPQ"/>
</dbReference>
<evidence type="ECO:0000313" key="12">
    <source>
        <dbReference type="EMBL" id="KAH9376299.1"/>
    </source>
</evidence>
<dbReference type="PANTHER" id="PTHR12053">
    <property type="entry name" value="PROTEASE FAMILY M28 PLASMA GLUTAMATE CARBOXYPEPTIDASE-RELATED"/>
    <property type="match status" value="1"/>
</dbReference>